<organism evidence="1 2">
    <name type="scientific">Ridgeia piscesae</name>
    <name type="common">Tubeworm</name>
    <dbReference type="NCBI Taxonomy" id="27915"/>
    <lineage>
        <taxon>Eukaryota</taxon>
        <taxon>Metazoa</taxon>
        <taxon>Spiralia</taxon>
        <taxon>Lophotrochozoa</taxon>
        <taxon>Annelida</taxon>
        <taxon>Polychaeta</taxon>
        <taxon>Sedentaria</taxon>
        <taxon>Canalipalpata</taxon>
        <taxon>Sabellida</taxon>
        <taxon>Siboglinidae</taxon>
        <taxon>Ridgeia</taxon>
    </lineage>
</organism>
<sequence>MTSTCSRKMLRASSTGVKTRRKMLRYHLSRPVSFCRTSLVCRPLLTSQQ</sequence>
<protein>
    <submittedName>
        <fullName evidence="1">Uncharacterized protein</fullName>
    </submittedName>
</protein>
<keyword evidence="2" id="KW-1185">Reference proteome</keyword>
<proteinExistence type="predicted"/>
<reference evidence="1" key="1">
    <citation type="journal article" date="2023" name="Mol. Biol. Evol.">
        <title>Third-Generation Sequencing Reveals the Adaptive Role of the Epigenome in Three Deep-Sea Polychaetes.</title>
        <authorList>
            <person name="Perez M."/>
            <person name="Aroh O."/>
            <person name="Sun Y."/>
            <person name="Lan Y."/>
            <person name="Juniper S.K."/>
            <person name="Young C.R."/>
            <person name="Angers B."/>
            <person name="Qian P.Y."/>
        </authorList>
    </citation>
    <scope>NUCLEOTIDE SEQUENCE</scope>
    <source>
        <strain evidence="1">R07B-5</strain>
    </source>
</reference>
<evidence type="ECO:0000313" key="1">
    <source>
        <dbReference type="EMBL" id="KAK2185476.1"/>
    </source>
</evidence>
<dbReference type="EMBL" id="JAODUO010000234">
    <property type="protein sequence ID" value="KAK2185476.1"/>
    <property type="molecule type" value="Genomic_DNA"/>
</dbReference>
<evidence type="ECO:0000313" key="2">
    <source>
        <dbReference type="Proteomes" id="UP001209878"/>
    </source>
</evidence>
<name>A0AAD9NZQ3_RIDPI</name>
<accession>A0AAD9NZQ3</accession>
<dbReference type="AlphaFoldDB" id="A0AAD9NZQ3"/>
<gene>
    <name evidence="1" type="ORF">NP493_235g03074</name>
</gene>
<dbReference type="Proteomes" id="UP001209878">
    <property type="component" value="Unassembled WGS sequence"/>
</dbReference>
<comment type="caution">
    <text evidence="1">The sequence shown here is derived from an EMBL/GenBank/DDBJ whole genome shotgun (WGS) entry which is preliminary data.</text>
</comment>